<feature type="domain" description="Mechanosensitive ion channel MscS" evidence="9">
    <location>
        <begin position="621"/>
        <end position="688"/>
    </location>
</feature>
<evidence type="ECO:0000256" key="3">
    <source>
        <dbReference type="ARBA" id="ARBA00022475"/>
    </source>
</evidence>
<gene>
    <name evidence="12" type="ORF">Salmuc_03571</name>
</gene>
<dbReference type="Gene3D" id="2.30.30.60">
    <property type="match status" value="1"/>
</dbReference>
<dbReference type="SUPFAM" id="SSF82861">
    <property type="entry name" value="Mechanosensitive channel protein MscS (YggB), transmembrane region"/>
    <property type="match status" value="1"/>
</dbReference>
<feature type="transmembrane region" description="Helical" evidence="8">
    <location>
        <begin position="536"/>
        <end position="555"/>
    </location>
</feature>
<dbReference type="PANTHER" id="PTHR30347">
    <property type="entry name" value="POTASSIUM CHANNEL RELATED"/>
    <property type="match status" value="1"/>
</dbReference>
<dbReference type="Pfam" id="PF21082">
    <property type="entry name" value="MS_channel_3rd"/>
    <property type="match status" value="1"/>
</dbReference>
<feature type="transmembrane region" description="Helical" evidence="8">
    <location>
        <begin position="289"/>
        <end position="307"/>
    </location>
</feature>
<feature type="compositionally biased region" description="Basic and acidic residues" evidence="7">
    <location>
        <begin position="809"/>
        <end position="824"/>
    </location>
</feature>
<sequence length="836" mass="90881">MSEAVDGRAGRVLPILTRGAALCAAALVALVLTLSAVFGQVDRDQYAEWENLATRAEEVLSAERASDDALEELRASLAQWRETFLNGENVNAARIDTLQSQLDSLGPAPDDGSRETDNLAQRRSELEEQLAAAQAPVRRAEEAYIRADGLIREIDEIIRTRQADELLRIGPSPLIPQLWPQAAEEALGALNNLWTEMRRNAGSELVLTSLRSNLPVILLLVAVALVLVMRGPIWVRRAGDRLRHWARRGTGVWRFLVSLGLILVPLAGLIALTSAAYLTELAGANGQTILLMVPIWGGVLLFIRWLADRSFNQDDAVATLPLGPARRTEAWVYSSFLALLFVLRSVGETFAKIYEFSEDTRVVLDFPVLVLCSLVLFRLGQILAGVVAEAAQDGDDHPATATDEHGTLLTGAYFRLRLTRLVGQACMGIAVVGPAMAVIGYVMAGDALVYPAIETLALMALVLVLQRFINDLYELVTGRNADESNSLITVLAGFALMLGALPLLALTWGARPADLTELWAHFREGLVLGDTRISPTSFLAMIAIFALGYALTRLLQSGLRNSILPRTRMDLGGQNAVVTGLGYIGVILAALAAITAAGIDLTALGYVAGALSVGIGFGLQNIVSNFVSGIILLVERPISEGDWIEVGPNMGIVKDISVRSTRIETFSRTDVIVPNSDFVSGTVTNYTRGNTIGRVFIEVGVAYGTDTQKVHDILLSITRQHRLVMLNPAPMVTFARFGADALEFEIRAIITDVNEVLIVTSEFNHEIARRFQEEGIEIPFAQRDIWLRNPETLRQRPERSGQEPFARAADGRGKGDDRVARDPEQYDDGAGDGEGE</sequence>
<feature type="compositionally biased region" description="Acidic residues" evidence="7">
    <location>
        <begin position="825"/>
        <end position="836"/>
    </location>
</feature>
<dbReference type="InterPro" id="IPR011066">
    <property type="entry name" value="MscS_channel_C_sf"/>
</dbReference>
<keyword evidence="6 8" id="KW-0472">Membrane</keyword>
<reference evidence="13" key="1">
    <citation type="journal article" date="2014" name="Stand. Genomic Sci.">
        <title>Genome sequence of the exopolysaccharide-producing Salipiger mucosus type strain (DSM 16094(T)), a moderately halophilic member of the Roseobacter clade.</title>
        <authorList>
            <person name="Riedel T."/>
            <person name="Spring S."/>
            <person name="Fiebig A."/>
            <person name="Petersen J."/>
            <person name="Kyrpides N.C."/>
            <person name="Goker M."/>
            <person name="Klenk H.P."/>
        </authorList>
    </citation>
    <scope>NUCLEOTIDE SEQUENCE [LARGE SCALE GENOMIC DNA]</scope>
    <source>
        <strain evidence="13">DSM 16094</strain>
    </source>
</reference>
<dbReference type="GO" id="GO:0008381">
    <property type="term" value="F:mechanosensitive monoatomic ion channel activity"/>
    <property type="evidence" value="ECO:0007669"/>
    <property type="project" value="UniProtKB-ARBA"/>
</dbReference>
<feature type="domain" description="DUF3772" evidence="10">
    <location>
        <begin position="138"/>
        <end position="197"/>
    </location>
</feature>
<dbReference type="InterPro" id="IPR049278">
    <property type="entry name" value="MS_channel_C"/>
</dbReference>
<organism evidence="12 13">
    <name type="scientific">Salipiger mucosus DSM 16094</name>
    <dbReference type="NCBI Taxonomy" id="1123237"/>
    <lineage>
        <taxon>Bacteria</taxon>
        <taxon>Pseudomonadati</taxon>
        <taxon>Pseudomonadota</taxon>
        <taxon>Alphaproteobacteria</taxon>
        <taxon>Rhodobacterales</taxon>
        <taxon>Roseobacteraceae</taxon>
        <taxon>Salipiger</taxon>
    </lineage>
</organism>
<dbReference type="InterPro" id="IPR011014">
    <property type="entry name" value="MscS_channel_TM-2"/>
</dbReference>
<dbReference type="InterPro" id="IPR023408">
    <property type="entry name" value="MscS_beta-dom_sf"/>
</dbReference>
<evidence type="ECO:0000259" key="11">
    <source>
        <dbReference type="Pfam" id="PF21082"/>
    </source>
</evidence>
<feature type="region of interest" description="Disordered" evidence="7">
    <location>
        <begin position="792"/>
        <end position="836"/>
    </location>
</feature>
<evidence type="ECO:0000256" key="4">
    <source>
        <dbReference type="ARBA" id="ARBA00022692"/>
    </source>
</evidence>
<feature type="compositionally biased region" description="Basic and acidic residues" evidence="7">
    <location>
        <begin position="792"/>
        <end position="801"/>
    </location>
</feature>
<dbReference type="eggNOG" id="COG3264">
    <property type="taxonomic scope" value="Bacteria"/>
</dbReference>
<feature type="transmembrane region" description="Helical" evidence="8">
    <location>
        <begin position="576"/>
        <end position="599"/>
    </location>
</feature>
<keyword evidence="13" id="KW-1185">Reference proteome</keyword>
<dbReference type="EMBL" id="APVH01000039">
    <property type="protein sequence ID" value="EPX78461.1"/>
    <property type="molecule type" value="Genomic_DNA"/>
</dbReference>
<dbReference type="AlphaFoldDB" id="S9QAR0"/>
<evidence type="ECO:0000313" key="13">
    <source>
        <dbReference type="Proteomes" id="UP000015347"/>
    </source>
</evidence>
<dbReference type="Gene3D" id="1.10.287.1260">
    <property type="match status" value="1"/>
</dbReference>
<evidence type="ECO:0000256" key="8">
    <source>
        <dbReference type="SAM" id="Phobius"/>
    </source>
</evidence>
<evidence type="ECO:0000313" key="12">
    <source>
        <dbReference type="EMBL" id="EPX78461.1"/>
    </source>
</evidence>
<evidence type="ECO:0000256" key="7">
    <source>
        <dbReference type="SAM" id="MobiDB-lite"/>
    </source>
</evidence>
<dbReference type="GO" id="GO:0005886">
    <property type="term" value="C:plasma membrane"/>
    <property type="evidence" value="ECO:0007669"/>
    <property type="project" value="UniProtKB-SubCell"/>
</dbReference>
<dbReference type="Pfam" id="PF12607">
    <property type="entry name" value="DUF3772"/>
    <property type="match status" value="1"/>
</dbReference>
<evidence type="ECO:0000256" key="6">
    <source>
        <dbReference type="ARBA" id="ARBA00023136"/>
    </source>
</evidence>
<feature type="domain" description="Mechanosensitive ion channel MscS C-terminal" evidence="11">
    <location>
        <begin position="697"/>
        <end position="778"/>
    </location>
</feature>
<dbReference type="OrthoDB" id="9799209at2"/>
<feature type="transmembrane region" description="Helical" evidence="8">
    <location>
        <begin position="605"/>
        <end position="634"/>
    </location>
</feature>
<keyword evidence="3" id="KW-1003">Cell membrane</keyword>
<dbReference type="InterPro" id="IPR052702">
    <property type="entry name" value="MscS-like_channel"/>
</dbReference>
<feature type="transmembrane region" description="Helical" evidence="8">
    <location>
        <begin position="421"/>
        <end position="442"/>
    </location>
</feature>
<evidence type="ECO:0000256" key="1">
    <source>
        <dbReference type="ARBA" id="ARBA00004651"/>
    </source>
</evidence>
<dbReference type="Gene3D" id="3.30.70.100">
    <property type="match status" value="1"/>
</dbReference>
<dbReference type="STRING" id="1123237.Salmuc_03571"/>
<dbReference type="RefSeq" id="WP_020039217.1">
    <property type="nucleotide sequence ID" value="NZ_KE557280.1"/>
</dbReference>
<feature type="transmembrane region" description="Helical" evidence="8">
    <location>
        <begin position="448"/>
        <end position="465"/>
    </location>
</feature>
<name>S9QAR0_9RHOB</name>
<dbReference type="SUPFAM" id="SSF82689">
    <property type="entry name" value="Mechanosensitive channel protein MscS (YggB), C-terminal domain"/>
    <property type="match status" value="1"/>
</dbReference>
<dbReference type="Proteomes" id="UP000015347">
    <property type="component" value="Unassembled WGS sequence"/>
</dbReference>
<dbReference type="InterPro" id="IPR006685">
    <property type="entry name" value="MscS_channel_2nd"/>
</dbReference>
<proteinExistence type="inferred from homology"/>
<dbReference type="SUPFAM" id="SSF50182">
    <property type="entry name" value="Sm-like ribonucleoproteins"/>
    <property type="match status" value="1"/>
</dbReference>
<dbReference type="InterPro" id="IPR010920">
    <property type="entry name" value="LSM_dom_sf"/>
</dbReference>
<comment type="caution">
    <text evidence="12">The sequence shown here is derived from an EMBL/GenBank/DDBJ whole genome shotgun (WGS) entry which is preliminary data.</text>
</comment>
<dbReference type="InterPro" id="IPR022249">
    <property type="entry name" value="DUF3772"/>
</dbReference>
<dbReference type="Pfam" id="PF00924">
    <property type="entry name" value="MS_channel_2nd"/>
    <property type="match status" value="1"/>
</dbReference>
<dbReference type="HOGENOM" id="CLU_011796_0_0_5"/>
<comment type="similarity">
    <text evidence="2">Belongs to the MscS (TC 1.A.23) family.</text>
</comment>
<feature type="transmembrane region" description="Helical" evidence="8">
    <location>
        <begin position="255"/>
        <end position="277"/>
    </location>
</feature>
<evidence type="ECO:0000256" key="5">
    <source>
        <dbReference type="ARBA" id="ARBA00022989"/>
    </source>
</evidence>
<dbReference type="PANTHER" id="PTHR30347:SF1">
    <property type="entry name" value="MECHANOSENSITIVE CHANNEL MSCK"/>
    <property type="match status" value="1"/>
</dbReference>
<accession>S9QAR0</accession>
<evidence type="ECO:0000259" key="10">
    <source>
        <dbReference type="Pfam" id="PF12607"/>
    </source>
</evidence>
<evidence type="ECO:0000256" key="2">
    <source>
        <dbReference type="ARBA" id="ARBA00008017"/>
    </source>
</evidence>
<evidence type="ECO:0000259" key="9">
    <source>
        <dbReference type="Pfam" id="PF00924"/>
    </source>
</evidence>
<feature type="transmembrane region" description="Helical" evidence="8">
    <location>
        <begin position="486"/>
        <end position="510"/>
    </location>
</feature>
<feature type="transmembrane region" description="Helical" evidence="8">
    <location>
        <begin position="214"/>
        <end position="235"/>
    </location>
</feature>
<protein>
    <submittedName>
        <fullName evidence="12">Potassium efflux system KefA protein / Small-conductance mechanosensitive channel</fullName>
    </submittedName>
</protein>
<comment type="subcellular location">
    <subcellularLocation>
        <location evidence="1">Cell membrane</location>
        <topology evidence="1">Multi-pass membrane protein</topology>
    </subcellularLocation>
</comment>
<keyword evidence="5 8" id="KW-1133">Transmembrane helix</keyword>
<keyword evidence="4 8" id="KW-0812">Transmembrane</keyword>